<feature type="transmembrane region" description="Helical" evidence="1">
    <location>
        <begin position="152"/>
        <end position="172"/>
    </location>
</feature>
<feature type="transmembrane region" description="Helical" evidence="1">
    <location>
        <begin position="114"/>
        <end position="132"/>
    </location>
</feature>
<reference evidence="2 3" key="1">
    <citation type="submission" date="2013-11" db="EMBL/GenBank/DDBJ databases">
        <title>Draft genome of the bovine lungworm Dictyocaulus viviparus.</title>
        <authorList>
            <person name="Mitreva M."/>
        </authorList>
    </citation>
    <scope>NUCLEOTIDE SEQUENCE [LARGE SCALE GENOMIC DNA]</scope>
    <source>
        <strain evidence="2 3">HannoverDv2000</strain>
    </source>
</reference>
<dbReference type="PANTHER" id="PTHR12892">
    <property type="entry name" value="FGF RECEPTOR ACTIVATING PROTEIN 1"/>
    <property type="match status" value="1"/>
</dbReference>
<protein>
    <submittedName>
        <fullName evidence="2">Uncharacterized protein</fullName>
    </submittedName>
</protein>
<proteinExistence type="predicted"/>
<feature type="transmembrane region" description="Helical" evidence="1">
    <location>
        <begin position="193"/>
        <end position="214"/>
    </location>
</feature>
<keyword evidence="1" id="KW-0812">Transmembrane</keyword>
<keyword evidence="1" id="KW-1133">Transmembrane helix</keyword>
<feature type="transmembrane region" description="Helical" evidence="1">
    <location>
        <begin position="259"/>
        <end position="278"/>
    </location>
</feature>
<dbReference type="EMBL" id="KN716326">
    <property type="protein sequence ID" value="KJH46974.1"/>
    <property type="molecule type" value="Genomic_DNA"/>
</dbReference>
<dbReference type="InterPro" id="IPR039545">
    <property type="entry name" value="PGAP2"/>
</dbReference>
<gene>
    <name evidence="2" type="ORF">DICVIV_06950</name>
</gene>
<feature type="transmembrane region" description="Helical" evidence="1">
    <location>
        <begin position="77"/>
        <end position="102"/>
    </location>
</feature>
<keyword evidence="3" id="KW-1185">Reference proteome</keyword>
<dbReference type="GO" id="GO:0000139">
    <property type="term" value="C:Golgi membrane"/>
    <property type="evidence" value="ECO:0007669"/>
    <property type="project" value="InterPro"/>
</dbReference>
<dbReference type="PANTHER" id="PTHR12892:SF8">
    <property type="entry name" value="PROTEIN CBG16685"/>
    <property type="match status" value="1"/>
</dbReference>
<dbReference type="GO" id="GO:0006506">
    <property type="term" value="P:GPI anchor biosynthetic process"/>
    <property type="evidence" value="ECO:0007669"/>
    <property type="project" value="TreeGrafter"/>
</dbReference>
<organism evidence="2 3">
    <name type="scientific">Dictyocaulus viviparus</name>
    <name type="common">Bovine lungworm</name>
    <dbReference type="NCBI Taxonomy" id="29172"/>
    <lineage>
        <taxon>Eukaryota</taxon>
        <taxon>Metazoa</taxon>
        <taxon>Ecdysozoa</taxon>
        <taxon>Nematoda</taxon>
        <taxon>Chromadorea</taxon>
        <taxon>Rhabditida</taxon>
        <taxon>Rhabditina</taxon>
        <taxon>Rhabditomorpha</taxon>
        <taxon>Strongyloidea</taxon>
        <taxon>Metastrongylidae</taxon>
        <taxon>Dictyocaulus</taxon>
    </lineage>
</organism>
<accession>A0A0D8XT85</accession>
<dbReference type="AlphaFoldDB" id="A0A0D8XT85"/>
<dbReference type="OrthoDB" id="68581at2759"/>
<evidence type="ECO:0000256" key="1">
    <source>
        <dbReference type="SAM" id="Phobius"/>
    </source>
</evidence>
<evidence type="ECO:0000313" key="2">
    <source>
        <dbReference type="EMBL" id="KJH46974.1"/>
    </source>
</evidence>
<reference evidence="3" key="2">
    <citation type="journal article" date="2016" name="Sci. Rep.">
        <title>Dictyocaulus viviparus genome, variome and transcriptome elucidate lungworm biology and support future intervention.</title>
        <authorList>
            <person name="McNulty S.N."/>
            <person name="Strube C."/>
            <person name="Rosa B.A."/>
            <person name="Martin J.C."/>
            <person name="Tyagi R."/>
            <person name="Choi Y.J."/>
            <person name="Wang Q."/>
            <person name="Hallsworth Pepin K."/>
            <person name="Zhang X."/>
            <person name="Ozersky P."/>
            <person name="Wilson R.K."/>
            <person name="Sternberg P.W."/>
            <person name="Gasser R.B."/>
            <person name="Mitreva M."/>
        </authorList>
    </citation>
    <scope>NUCLEOTIDE SEQUENCE [LARGE SCALE GENOMIC DNA]</scope>
    <source>
        <strain evidence="3">HannoverDv2000</strain>
    </source>
</reference>
<sequence>MILFIFWYVESCATERWAATLPRHRHHPPKPLELNVTLSDSRTLAAEVPRSRKENRQLKQGFVDDNNDTLLFLDLPMIWPASAFAIFSTSLFVVAIATALHNDYIPTTLELKRTFFALYGSTTFSCNTTITMPTNGIPSILNLFEINASGNVFFRLCVCIPMVVRLFISYIQSAMLQAEYEPLPFFYRISVEIVPMLTFVEVFSLALFSIITSHSDSPDLNGLCKVTFLMTAVVNMVFTTTVQYSYGKSSKEKVDHLSAAVKTLMACVFCYLSPQYFLHQHSAISFPICHSYVTRMNAYTEYVMIIAYFFFHLTSLIDIRNIAFICYPRTCSGECEPLDPKNFVKHAKFEHCRAFEYQQRRVRHL</sequence>
<feature type="transmembrane region" description="Helical" evidence="1">
    <location>
        <begin position="298"/>
        <end position="319"/>
    </location>
</feature>
<keyword evidence="1" id="KW-0472">Membrane</keyword>
<name>A0A0D8XT85_DICVI</name>
<feature type="transmembrane region" description="Helical" evidence="1">
    <location>
        <begin position="226"/>
        <end position="247"/>
    </location>
</feature>
<evidence type="ECO:0000313" key="3">
    <source>
        <dbReference type="Proteomes" id="UP000053766"/>
    </source>
</evidence>
<dbReference type="Proteomes" id="UP000053766">
    <property type="component" value="Unassembled WGS sequence"/>
</dbReference>
<dbReference type="GO" id="GO:0005789">
    <property type="term" value="C:endoplasmic reticulum membrane"/>
    <property type="evidence" value="ECO:0007669"/>
    <property type="project" value="TreeGrafter"/>
</dbReference>